<keyword evidence="6" id="KW-0464">Manganese</keyword>
<dbReference type="Gene3D" id="3.90.79.10">
    <property type="entry name" value="Nucleoside Triphosphate Pyrophosphohydrolase"/>
    <property type="match status" value="2"/>
</dbReference>
<organism evidence="9 10">
    <name type="scientific">Teichococcus globiformis</name>
    <dbReference type="NCBI Taxonomy" id="2307229"/>
    <lineage>
        <taxon>Bacteria</taxon>
        <taxon>Pseudomonadati</taxon>
        <taxon>Pseudomonadota</taxon>
        <taxon>Alphaproteobacteria</taxon>
        <taxon>Acetobacterales</taxon>
        <taxon>Roseomonadaceae</taxon>
        <taxon>Roseomonas</taxon>
    </lineage>
</organism>
<dbReference type="Proteomes" id="UP001595593">
    <property type="component" value="Unassembled WGS sequence"/>
</dbReference>
<evidence type="ECO:0000256" key="1">
    <source>
        <dbReference type="ARBA" id="ARBA00001936"/>
    </source>
</evidence>
<dbReference type="EMBL" id="JBHRTN010000018">
    <property type="protein sequence ID" value="MFC3126725.1"/>
    <property type="molecule type" value="Genomic_DNA"/>
</dbReference>
<reference evidence="10" key="1">
    <citation type="journal article" date="2019" name="Int. J. Syst. Evol. Microbiol.">
        <title>The Global Catalogue of Microorganisms (GCM) 10K type strain sequencing project: providing services to taxonomists for standard genome sequencing and annotation.</title>
        <authorList>
            <consortium name="The Broad Institute Genomics Platform"/>
            <consortium name="The Broad Institute Genome Sequencing Center for Infectious Disease"/>
            <person name="Wu L."/>
            <person name="Ma J."/>
        </authorList>
    </citation>
    <scope>NUCLEOTIDE SEQUENCE [LARGE SCALE GENOMIC DNA]</scope>
    <source>
        <strain evidence="10">KCTC 52094</strain>
    </source>
</reference>
<keyword evidence="4" id="KW-0378">Hydrolase</keyword>
<evidence type="ECO:0000313" key="10">
    <source>
        <dbReference type="Proteomes" id="UP001595593"/>
    </source>
</evidence>
<proteinExistence type="predicted"/>
<gene>
    <name evidence="9" type="ORF">ACFOD4_16800</name>
</gene>
<feature type="domain" description="Nudix hydrolase" evidence="8">
    <location>
        <begin position="6"/>
        <end position="175"/>
    </location>
</feature>
<dbReference type="PANTHER" id="PTHR12318:SF0">
    <property type="entry name" value="ACYL-COENZYME A DIPHOSPHATASE NUDT19"/>
    <property type="match status" value="1"/>
</dbReference>
<name>A0ABV7G5H8_9PROT</name>
<comment type="caution">
    <text evidence="9">The sequence shown here is derived from an EMBL/GenBank/DDBJ whole genome shotgun (WGS) entry which is preliminary data.</text>
</comment>
<keyword evidence="5" id="KW-0460">Magnesium</keyword>
<dbReference type="PROSITE" id="PS51462">
    <property type="entry name" value="NUDIX"/>
    <property type="match status" value="1"/>
</dbReference>
<evidence type="ECO:0000256" key="2">
    <source>
        <dbReference type="ARBA" id="ARBA00001946"/>
    </source>
</evidence>
<keyword evidence="10" id="KW-1185">Reference proteome</keyword>
<dbReference type="SUPFAM" id="SSF55811">
    <property type="entry name" value="Nudix"/>
    <property type="match status" value="1"/>
</dbReference>
<sequence length="219" mass="23934">MPRFIHPRHAASLILWRRARSGRTEVLMGLRSAGHRFMPNRLVFPGGRVDFADRAAPAATELRADTRAALLRAAPPRLARALAVAAARELEEETGLTLGGALPRLDCLDYLCRAITPPIRPIRFNARFLMAPAEMAEGKLAGSGELEGLEWRETEATRALPLAPITGRVLALFEEWLAAPEGQRQGRPLICFRGQDRPEPERGAAASSETMVVSDQGQA</sequence>
<evidence type="ECO:0000259" key="8">
    <source>
        <dbReference type="PROSITE" id="PS51462"/>
    </source>
</evidence>
<protein>
    <submittedName>
        <fullName evidence="9">NUDIX domain-containing protein</fullName>
    </submittedName>
</protein>
<comment type="cofactor">
    <cofactor evidence="1">
        <name>Mn(2+)</name>
        <dbReference type="ChEBI" id="CHEBI:29035"/>
    </cofactor>
</comment>
<evidence type="ECO:0000256" key="6">
    <source>
        <dbReference type="ARBA" id="ARBA00023211"/>
    </source>
</evidence>
<evidence type="ECO:0000256" key="7">
    <source>
        <dbReference type="SAM" id="MobiDB-lite"/>
    </source>
</evidence>
<accession>A0ABV7G5H8</accession>
<feature type="compositionally biased region" description="Polar residues" evidence="7">
    <location>
        <begin position="207"/>
        <end position="219"/>
    </location>
</feature>
<keyword evidence="3" id="KW-0479">Metal-binding</keyword>
<dbReference type="RefSeq" id="WP_379598255.1">
    <property type="nucleotide sequence ID" value="NZ_JBHRTN010000018.1"/>
</dbReference>
<dbReference type="InterPro" id="IPR000086">
    <property type="entry name" value="NUDIX_hydrolase_dom"/>
</dbReference>
<evidence type="ECO:0000313" key="9">
    <source>
        <dbReference type="EMBL" id="MFC3126725.1"/>
    </source>
</evidence>
<dbReference type="InterPro" id="IPR039121">
    <property type="entry name" value="NUDT19"/>
</dbReference>
<feature type="region of interest" description="Disordered" evidence="7">
    <location>
        <begin position="194"/>
        <end position="219"/>
    </location>
</feature>
<evidence type="ECO:0000256" key="4">
    <source>
        <dbReference type="ARBA" id="ARBA00022801"/>
    </source>
</evidence>
<dbReference type="InterPro" id="IPR015797">
    <property type="entry name" value="NUDIX_hydrolase-like_dom_sf"/>
</dbReference>
<comment type="cofactor">
    <cofactor evidence="2">
        <name>Mg(2+)</name>
        <dbReference type="ChEBI" id="CHEBI:18420"/>
    </cofactor>
</comment>
<evidence type="ECO:0000256" key="3">
    <source>
        <dbReference type="ARBA" id="ARBA00022723"/>
    </source>
</evidence>
<evidence type="ECO:0000256" key="5">
    <source>
        <dbReference type="ARBA" id="ARBA00022842"/>
    </source>
</evidence>
<dbReference type="PANTHER" id="PTHR12318">
    <property type="entry name" value="TESTOSTERONE-REGULATED PROTEIN RP2"/>
    <property type="match status" value="1"/>
</dbReference>